<keyword evidence="2" id="KW-1185">Reference proteome</keyword>
<comment type="caution">
    <text evidence="1">The sequence shown here is derived from an EMBL/GenBank/DDBJ whole genome shotgun (WGS) entry which is preliminary data.</text>
</comment>
<sequence>MASSSRGAPPRKRLKSRYSSPPAVEFVDYGSTSESEDDVRCSDFTSDSDDSSNQPETSTTLCDRYLDQGYIIFMDSYYTSASLLVHLLERKTLACGSTRKDCRGFPPELKDQAFRTELVEQLLGLYDAESVHPPPGPEQLQHKPQRMEKRRNCKMCYDDCKVEHKTNVFCSTCDLYLCFTTSRNCFAQWHDMNTTTAGAMR</sequence>
<gene>
    <name evidence="1" type="ORF">HPB47_021305</name>
</gene>
<accession>A0AC60QCZ8</accession>
<dbReference type="EMBL" id="JABSTQ010009183">
    <property type="protein sequence ID" value="KAG0431991.1"/>
    <property type="molecule type" value="Genomic_DNA"/>
</dbReference>
<evidence type="ECO:0000313" key="2">
    <source>
        <dbReference type="Proteomes" id="UP000805193"/>
    </source>
</evidence>
<protein>
    <submittedName>
        <fullName evidence="1">Uncharacterized protein</fullName>
    </submittedName>
</protein>
<name>A0AC60QCZ8_IXOPE</name>
<proteinExistence type="predicted"/>
<organism evidence="1 2">
    <name type="scientific">Ixodes persulcatus</name>
    <name type="common">Taiga tick</name>
    <dbReference type="NCBI Taxonomy" id="34615"/>
    <lineage>
        <taxon>Eukaryota</taxon>
        <taxon>Metazoa</taxon>
        <taxon>Ecdysozoa</taxon>
        <taxon>Arthropoda</taxon>
        <taxon>Chelicerata</taxon>
        <taxon>Arachnida</taxon>
        <taxon>Acari</taxon>
        <taxon>Parasitiformes</taxon>
        <taxon>Ixodida</taxon>
        <taxon>Ixodoidea</taxon>
        <taxon>Ixodidae</taxon>
        <taxon>Ixodinae</taxon>
        <taxon>Ixodes</taxon>
    </lineage>
</organism>
<reference evidence="1 2" key="1">
    <citation type="journal article" date="2020" name="Cell">
        <title>Large-Scale Comparative Analyses of Tick Genomes Elucidate Their Genetic Diversity and Vector Capacities.</title>
        <authorList>
            <consortium name="Tick Genome and Microbiome Consortium (TIGMIC)"/>
            <person name="Jia N."/>
            <person name="Wang J."/>
            <person name="Shi W."/>
            <person name="Du L."/>
            <person name="Sun Y."/>
            <person name="Zhan W."/>
            <person name="Jiang J.F."/>
            <person name="Wang Q."/>
            <person name="Zhang B."/>
            <person name="Ji P."/>
            <person name="Bell-Sakyi L."/>
            <person name="Cui X.M."/>
            <person name="Yuan T.T."/>
            <person name="Jiang B.G."/>
            <person name="Yang W.F."/>
            <person name="Lam T.T."/>
            <person name="Chang Q.C."/>
            <person name="Ding S.J."/>
            <person name="Wang X.J."/>
            <person name="Zhu J.G."/>
            <person name="Ruan X.D."/>
            <person name="Zhao L."/>
            <person name="Wei J.T."/>
            <person name="Ye R.Z."/>
            <person name="Que T.C."/>
            <person name="Du C.H."/>
            <person name="Zhou Y.H."/>
            <person name="Cheng J.X."/>
            <person name="Dai P.F."/>
            <person name="Guo W.B."/>
            <person name="Han X.H."/>
            <person name="Huang E.J."/>
            <person name="Li L.F."/>
            <person name="Wei W."/>
            <person name="Gao Y.C."/>
            <person name="Liu J.Z."/>
            <person name="Shao H.Z."/>
            <person name="Wang X."/>
            <person name="Wang C.C."/>
            <person name="Yang T.C."/>
            <person name="Huo Q.B."/>
            <person name="Li W."/>
            <person name="Chen H.Y."/>
            <person name="Chen S.E."/>
            <person name="Zhou L.G."/>
            <person name="Ni X.B."/>
            <person name="Tian J.H."/>
            <person name="Sheng Y."/>
            <person name="Liu T."/>
            <person name="Pan Y.S."/>
            <person name="Xia L.Y."/>
            <person name="Li J."/>
            <person name="Zhao F."/>
            <person name="Cao W.C."/>
        </authorList>
    </citation>
    <scope>NUCLEOTIDE SEQUENCE [LARGE SCALE GENOMIC DNA]</scope>
    <source>
        <strain evidence="1">Iper-2018</strain>
    </source>
</reference>
<dbReference type="Proteomes" id="UP000805193">
    <property type="component" value="Unassembled WGS sequence"/>
</dbReference>
<evidence type="ECO:0000313" key="1">
    <source>
        <dbReference type="EMBL" id="KAG0431991.1"/>
    </source>
</evidence>